<reference evidence="1 2" key="1">
    <citation type="submission" date="2023-01" db="EMBL/GenBank/DDBJ databases">
        <authorList>
            <person name="Whitehead M."/>
        </authorList>
    </citation>
    <scope>NUCLEOTIDE SEQUENCE [LARGE SCALE GENOMIC DNA]</scope>
</reference>
<evidence type="ECO:0000313" key="1">
    <source>
        <dbReference type="EMBL" id="CAI6355235.1"/>
    </source>
</evidence>
<protein>
    <submittedName>
        <fullName evidence="1">Uncharacterized protein</fullName>
    </submittedName>
</protein>
<name>A0AAV0WH28_9HEMI</name>
<dbReference type="Proteomes" id="UP001160148">
    <property type="component" value="Unassembled WGS sequence"/>
</dbReference>
<dbReference type="AlphaFoldDB" id="A0AAV0WH28"/>
<comment type="caution">
    <text evidence="1">The sequence shown here is derived from an EMBL/GenBank/DDBJ whole genome shotgun (WGS) entry which is preliminary data.</text>
</comment>
<gene>
    <name evidence="1" type="ORF">MEUPH1_LOCUS11118</name>
</gene>
<accession>A0AAV0WH28</accession>
<proteinExistence type="predicted"/>
<sequence length="87" mass="10348">MLEINEFIFENIKDILIQKVNERFKAPLLFNEYDKVIDPIFPAMTKVNDVDGTTYNKLSKRFGKKLKSKEYYTDLCKKYGWSSVRKT</sequence>
<evidence type="ECO:0000313" key="2">
    <source>
        <dbReference type="Proteomes" id="UP001160148"/>
    </source>
</evidence>
<keyword evidence="2" id="KW-1185">Reference proteome</keyword>
<organism evidence="1 2">
    <name type="scientific">Macrosiphum euphorbiae</name>
    <name type="common">potato aphid</name>
    <dbReference type="NCBI Taxonomy" id="13131"/>
    <lineage>
        <taxon>Eukaryota</taxon>
        <taxon>Metazoa</taxon>
        <taxon>Ecdysozoa</taxon>
        <taxon>Arthropoda</taxon>
        <taxon>Hexapoda</taxon>
        <taxon>Insecta</taxon>
        <taxon>Pterygota</taxon>
        <taxon>Neoptera</taxon>
        <taxon>Paraneoptera</taxon>
        <taxon>Hemiptera</taxon>
        <taxon>Sternorrhyncha</taxon>
        <taxon>Aphidomorpha</taxon>
        <taxon>Aphidoidea</taxon>
        <taxon>Aphididae</taxon>
        <taxon>Macrosiphini</taxon>
        <taxon>Macrosiphum</taxon>
    </lineage>
</organism>
<dbReference type="EMBL" id="CARXXK010000002">
    <property type="protein sequence ID" value="CAI6355235.1"/>
    <property type="molecule type" value="Genomic_DNA"/>
</dbReference>